<keyword evidence="8" id="KW-1185">Reference proteome</keyword>
<comment type="caution">
    <text evidence="7">The sequence shown here is derived from an EMBL/GenBank/DDBJ whole genome shotgun (WGS) entry which is preliminary data.</text>
</comment>
<organism evidence="7 8">
    <name type="scientific">Dimargaris verticillata</name>
    <dbReference type="NCBI Taxonomy" id="2761393"/>
    <lineage>
        <taxon>Eukaryota</taxon>
        <taxon>Fungi</taxon>
        <taxon>Fungi incertae sedis</taxon>
        <taxon>Zoopagomycota</taxon>
        <taxon>Kickxellomycotina</taxon>
        <taxon>Dimargaritomycetes</taxon>
        <taxon>Dimargaritales</taxon>
        <taxon>Dimargaritaceae</taxon>
        <taxon>Dimargaris</taxon>
    </lineage>
</organism>
<evidence type="ECO:0000256" key="5">
    <source>
        <dbReference type="ARBA" id="ARBA00023027"/>
    </source>
</evidence>
<comment type="similarity">
    <text evidence="2">Belongs to the KptA/TPT1 family.</text>
</comment>
<accession>A0A9W8E8G2</accession>
<proteinExistence type="inferred from homology"/>
<gene>
    <name evidence="7" type="primary">TPT1</name>
    <name evidence="7" type="ORF">H4R34_004105</name>
</gene>
<comment type="function">
    <text evidence="1">Catalyzes the last step of tRNA splicing, the transfer of the splice junction 2'-phosphate from ligated tRNA to NAD to produce ADP-ribose 1''-2'' cyclic phosphate.</text>
</comment>
<evidence type="ECO:0000256" key="4">
    <source>
        <dbReference type="ARBA" id="ARBA00022679"/>
    </source>
</evidence>
<evidence type="ECO:0000256" key="6">
    <source>
        <dbReference type="ARBA" id="ARBA00047949"/>
    </source>
</evidence>
<dbReference type="OrthoDB" id="419694at2759"/>
<dbReference type="PANTHER" id="PTHR12684:SF2">
    <property type="entry name" value="TRNA 2'-PHOSPHOTRANSFERASE 1"/>
    <property type="match status" value="1"/>
</dbReference>
<name>A0A9W8E8G2_9FUNG</name>
<dbReference type="EMBL" id="JANBQB010000465">
    <property type="protein sequence ID" value="KAJ1976084.1"/>
    <property type="molecule type" value="Genomic_DNA"/>
</dbReference>
<dbReference type="EC" id="2.7.1.160" evidence="3"/>
<comment type="catalytic activity">
    <reaction evidence="6">
        <text>2'-phospho-[ligated tRNA] + NAD(+) = mature tRNA + ADP-alpha-D-ribose 1'',2''-cyclic phosphate + nicotinamide</text>
        <dbReference type="Rhea" id="RHEA:23324"/>
        <dbReference type="Rhea" id="RHEA-COMP:11106"/>
        <dbReference type="Rhea" id="RHEA-COMP:11107"/>
        <dbReference type="ChEBI" id="CHEBI:17154"/>
        <dbReference type="ChEBI" id="CHEBI:57540"/>
        <dbReference type="ChEBI" id="CHEBI:76596"/>
        <dbReference type="ChEBI" id="CHEBI:82883"/>
        <dbReference type="ChEBI" id="CHEBI:85027"/>
        <dbReference type="EC" id="2.7.1.160"/>
    </reaction>
</comment>
<dbReference type="InterPro" id="IPR042081">
    <property type="entry name" value="RNA_2'-PTrans_C"/>
</dbReference>
<dbReference type="Gene3D" id="3.20.170.30">
    <property type="match status" value="1"/>
</dbReference>
<evidence type="ECO:0000313" key="7">
    <source>
        <dbReference type="EMBL" id="KAJ1976084.1"/>
    </source>
</evidence>
<dbReference type="Pfam" id="PF01885">
    <property type="entry name" value="PTS_2-RNA"/>
    <property type="match status" value="1"/>
</dbReference>
<dbReference type="Gene3D" id="1.10.10.970">
    <property type="entry name" value="RNA 2'-phosphotransferase, Tpt1/KptA family, N-terminal domain"/>
    <property type="match status" value="1"/>
</dbReference>
<keyword evidence="4 7" id="KW-0808">Transferase</keyword>
<evidence type="ECO:0000256" key="3">
    <source>
        <dbReference type="ARBA" id="ARBA00012007"/>
    </source>
</evidence>
<evidence type="ECO:0000313" key="8">
    <source>
        <dbReference type="Proteomes" id="UP001151582"/>
    </source>
</evidence>
<dbReference type="Proteomes" id="UP001151582">
    <property type="component" value="Unassembled WGS sequence"/>
</dbReference>
<dbReference type="GO" id="GO:0000215">
    <property type="term" value="F:tRNA 2'-phosphotransferase activity"/>
    <property type="evidence" value="ECO:0007669"/>
    <property type="project" value="UniProtKB-EC"/>
</dbReference>
<keyword evidence="5" id="KW-0520">NAD</keyword>
<reference evidence="7" key="1">
    <citation type="submission" date="2022-07" db="EMBL/GenBank/DDBJ databases">
        <title>Phylogenomic reconstructions and comparative analyses of Kickxellomycotina fungi.</title>
        <authorList>
            <person name="Reynolds N.K."/>
            <person name="Stajich J.E."/>
            <person name="Barry K."/>
            <person name="Grigoriev I.V."/>
            <person name="Crous P."/>
            <person name="Smith M.E."/>
        </authorList>
    </citation>
    <scope>NUCLEOTIDE SEQUENCE</scope>
    <source>
        <strain evidence="7">RSA 567</strain>
    </source>
</reference>
<dbReference type="InterPro" id="IPR002745">
    <property type="entry name" value="Ptrans_KptA/Tpt1"/>
</dbReference>
<protein>
    <recommendedName>
        <fullName evidence="3">2'-phosphotransferase</fullName>
        <ecNumber evidence="3">2.7.1.160</ecNumber>
    </recommendedName>
</protein>
<evidence type="ECO:0000256" key="1">
    <source>
        <dbReference type="ARBA" id="ARBA00003343"/>
    </source>
</evidence>
<dbReference type="SUPFAM" id="SSF56399">
    <property type="entry name" value="ADP-ribosylation"/>
    <property type="match status" value="1"/>
</dbReference>
<evidence type="ECO:0000256" key="2">
    <source>
        <dbReference type="ARBA" id="ARBA00009836"/>
    </source>
</evidence>
<dbReference type="InterPro" id="IPR042080">
    <property type="entry name" value="RNA_2'-PTrans_N"/>
</dbReference>
<dbReference type="PANTHER" id="PTHR12684">
    <property type="entry name" value="PUTATIVE PHOSPHOTRANSFERASE"/>
    <property type="match status" value="1"/>
</dbReference>
<sequence length="209" mass="23415">MSQRAAANLRREPHPLTRISKSMSYILRHGAEKEDIPMRADGFVAVTDLLQHQSLRKCTLETLQQVVANDNKQRYTLVQLPAGERNQWFIRANQGHSLLVSDLALAKIQSSTEIPVAIHGTYTRFWPSIEKEGLKRMSRNHIHLAPDVPGSAGVISGMRLNCEVYIYIDVAKAMADGIEFYRSQNGVILTAGQDGVLAPQYFAHVIHRS</sequence>
<dbReference type="AlphaFoldDB" id="A0A9W8E8G2"/>
<dbReference type="GO" id="GO:0006388">
    <property type="term" value="P:tRNA splicing, via endonucleolytic cleavage and ligation"/>
    <property type="evidence" value="ECO:0007669"/>
    <property type="project" value="TreeGrafter"/>
</dbReference>